<organism evidence="2">
    <name type="scientific">Schistocephalus solidus</name>
    <name type="common">Tapeworm</name>
    <dbReference type="NCBI Taxonomy" id="70667"/>
    <lineage>
        <taxon>Eukaryota</taxon>
        <taxon>Metazoa</taxon>
        <taxon>Spiralia</taxon>
        <taxon>Lophotrochozoa</taxon>
        <taxon>Platyhelminthes</taxon>
        <taxon>Cestoda</taxon>
        <taxon>Eucestoda</taxon>
        <taxon>Diphyllobothriidea</taxon>
        <taxon>Diphyllobothriidae</taxon>
        <taxon>Schistocephalus</taxon>
    </lineage>
</organism>
<feature type="region of interest" description="Disordered" evidence="1">
    <location>
        <begin position="145"/>
        <end position="209"/>
    </location>
</feature>
<feature type="region of interest" description="Disordered" evidence="1">
    <location>
        <begin position="1"/>
        <end position="130"/>
    </location>
</feature>
<feature type="compositionally biased region" description="Acidic residues" evidence="1">
    <location>
        <begin position="104"/>
        <end position="114"/>
    </location>
</feature>
<sequence>MNYIQQAADKSAEPETELANEASRLVDEITASSAAAMSTDRSQPTEISTTEASSSKIDEVGGDHVPPSNEGEPEIERTLSEPGVKLEGKIGEASESHRQTDGEPCTEEPDDSEGYESTITPATHIKAESTQEAIAEANALEVVGEAMSEKTSAPNQIESSLGPLNVGASLTHPTEQSALQPSPGTDHVCEAQNRTAEETHDAAGQPAHPDLEAQPAFEHASEAPHMIDKLSKDTVTTSVAAKPPLPPEVMSESRQHQDSLSETETLPSGMEEVSCTVAGGGHILPPDSPRTGHLFILKPTMSPEGDVEIERTLLEPGVKVTDKDDESKEFPAEHEHPDEAKQEEQKRISEESGPTCAVEETSTGGEKGEKSGVDAVPTEDATPRTHVEPSLEPLQVEASLEQKTDAGLPMADVRVSAPSPPRPPPPKVTRTQTLPSPTEREKKSKGFGANMPWQKKRASDDSEVQHERAEHQHKGGANPFSGMLKSLRRSIKKVGGSGSVSHEEPSKVRIQSKSSTGRPSPRIVSSLVILPPENNAAVHAAVEDPETPITRKRRLMEEITDNLLVAMPPSPTDPDGVSAASNRVHANVAAVDMAASPPVSAKNCEPSAMTTADSETAAVSPDSTLKGEVAMEGEIEPVCAKNPAQVALAQRIRQNQAQNILFSLQTNPPGTEEVGPGEQSEKAEPAADGLHRVPPPRPVCPPLVTTAQTKVHTPRVDMSHSPGQAKIPTSPTHHLPPPPRPSEPPLVSHDARITCRTTSAVSALPVPEMASSPTTVYSTASLDRRKIYRSKTETKAAKRATLGRPVSVNSTVFTPIVKTKALKATDGHEVEKRTTKLKYQRTESFDWPFGGKNKEHKSKTVEPTVTRPQLESPPPGIVRGEPLKALVRASGDEIVNESCHLQASSPVQSGMSLPANMVSVGVQVAPTRPDGLLFSPVTSLKHEASPTTLLQKAMEARTTPQRPVSFFKEEFYNQCIKGLFKVECIREENGFQLPYISDRLSGWGSQKMTDLLTDRPQEGQTEERNGEPAAGAETPHEGSGEGQENTVSGPHQALQLLHPFLFSMQGKRNSRTADQQDCPSDFLVHCLRQYVAACVRLKDYDLQGEFGAFHWITGDLLKSGWSPRGCPEGWPTLRVFFDPVKRIDFVQLPPLKLAAGSLIYPNRTLDAMLTGWLDTRSTVIDSGSDSEWVERPPSLLDNEFLHPALAIMRLSDLLPEIASSLLASLSLAVLLSADYCSHRMPKCTEADLGLDFRPEQILFLSTPSNCMVIFRLQQVTADEANSIVQLLRVLGLEQCQNLAEALDECVKGLSSCVLSTPDFLPNLIRALSPPDWMALAISRITLLHAKKGV</sequence>
<feature type="compositionally biased region" description="Pro residues" evidence="1">
    <location>
        <begin position="734"/>
        <end position="744"/>
    </location>
</feature>
<feature type="compositionally biased region" description="Polar residues" evidence="1">
    <location>
        <begin position="509"/>
        <end position="518"/>
    </location>
</feature>
<feature type="compositionally biased region" description="Basic and acidic residues" evidence="1">
    <location>
        <begin position="457"/>
        <end position="473"/>
    </location>
</feature>
<feature type="region of interest" description="Disordered" evidence="1">
    <location>
        <begin position="666"/>
        <end position="746"/>
    </location>
</feature>
<feature type="compositionally biased region" description="Pro residues" evidence="1">
    <location>
        <begin position="418"/>
        <end position="427"/>
    </location>
</feature>
<evidence type="ECO:0000313" key="2">
    <source>
        <dbReference type="EMBL" id="JAP47144.1"/>
    </source>
</evidence>
<evidence type="ECO:0000256" key="1">
    <source>
        <dbReference type="SAM" id="MobiDB-lite"/>
    </source>
</evidence>
<feature type="compositionally biased region" description="Polar residues" evidence="1">
    <location>
        <begin position="171"/>
        <end position="183"/>
    </location>
</feature>
<reference evidence="2" key="1">
    <citation type="submission" date="2016-01" db="EMBL/GenBank/DDBJ databases">
        <title>Reference transcriptome for the parasite Schistocephalus solidus: insights into the molecular evolution of parasitism.</title>
        <authorList>
            <person name="Hebert F.O."/>
            <person name="Grambauer S."/>
            <person name="Barber I."/>
            <person name="Landry C.R."/>
            <person name="Aubin-Horth N."/>
        </authorList>
    </citation>
    <scope>NUCLEOTIDE SEQUENCE</scope>
</reference>
<feature type="compositionally biased region" description="Polar residues" evidence="1">
    <location>
        <begin position="149"/>
        <end position="159"/>
    </location>
</feature>
<feature type="region of interest" description="Disordered" evidence="1">
    <location>
        <begin position="848"/>
        <end position="879"/>
    </location>
</feature>
<feature type="compositionally biased region" description="Basic and acidic residues" evidence="1">
    <location>
        <begin position="1014"/>
        <end position="1026"/>
    </location>
</feature>
<feature type="compositionally biased region" description="Basic and acidic residues" evidence="1">
    <location>
        <begin position="320"/>
        <end position="350"/>
    </location>
</feature>
<name>A0A0X3P589_SCHSO</name>
<feature type="region of interest" description="Disordered" evidence="1">
    <location>
        <begin position="235"/>
        <end position="522"/>
    </location>
</feature>
<feature type="compositionally biased region" description="Basic and acidic residues" evidence="1">
    <location>
        <begin position="74"/>
        <end position="101"/>
    </location>
</feature>
<gene>
    <name evidence="2" type="ORF">TR140299</name>
</gene>
<protein>
    <submittedName>
        <fullName evidence="2">Uncharacterized protein</fullName>
    </submittedName>
</protein>
<feature type="region of interest" description="Disordered" evidence="1">
    <location>
        <begin position="1014"/>
        <end position="1047"/>
    </location>
</feature>
<accession>A0A0X3P589</accession>
<feature type="compositionally biased region" description="Basic and acidic residues" evidence="1">
    <location>
        <begin position="679"/>
        <end position="691"/>
    </location>
</feature>
<dbReference type="EMBL" id="GEEE01016081">
    <property type="protein sequence ID" value="JAP47144.1"/>
    <property type="molecule type" value="Transcribed_RNA"/>
</dbReference>
<proteinExistence type="predicted"/>
<feature type="compositionally biased region" description="Polar residues" evidence="1">
    <location>
        <begin position="30"/>
        <end position="55"/>
    </location>
</feature>